<dbReference type="Gene3D" id="3.40.640.10">
    <property type="entry name" value="Type I PLP-dependent aspartate aminotransferase-like (Major domain)"/>
    <property type="match status" value="1"/>
</dbReference>
<dbReference type="Proteomes" id="UP000821866">
    <property type="component" value="Chromosome 2"/>
</dbReference>
<dbReference type="InterPro" id="IPR015422">
    <property type="entry name" value="PyrdxlP-dep_Trfase_small"/>
</dbReference>
<evidence type="ECO:0000313" key="6">
    <source>
        <dbReference type="Proteomes" id="UP000821866"/>
    </source>
</evidence>
<dbReference type="PANTHER" id="PTHR48097:SF9">
    <property type="entry name" value="L-THREONINE ALDOLASE"/>
    <property type="match status" value="1"/>
</dbReference>
<dbReference type="Gene3D" id="3.90.1150.10">
    <property type="entry name" value="Aspartate Aminotransferase, domain 1"/>
    <property type="match status" value="1"/>
</dbReference>
<dbReference type="GO" id="GO:0006545">
    <property type="term" value="P:glycine biosynthetic process"/>
    <property type="evidence" value="ECO:0007669"/>
    <property type="project" value="TreeGrafter"/>
</dbReference>
<dbReference type="InterPro" id="IPR001597">
    <property type="entry name" value="ArAA_b-elim_lyase/Thr_aldolase"/>
</dbReference>
<evidence type="ECO:0000256" key="1">
    <source>
        <dbReference type="ARBA" id="ARBA00001933"/>
    </source>
</evidence>
<comment type="similarity">
    <text evidence="2">Belongs to the threonine aldolase family.</text>
</comment>
<dbReference type="AlphaFoldDB" id="A0A9J6EFG2"/>
<protein>
    <recommendedName>
        <fullName evidence="4">Aromatic amino acid beta-eliminating lyase/threonine aldolase domain-containing protein</fullName>
    </recommendedName>
</protein>
<dbReference type="Pfam" id="PF01212">
    <property type="entry name" value="Beta_elim_lyase"/>
    <property type="match status" value="1"/>
</dbReference>
<dbReference type="InterPro" id="IPR015421">
    <property type="entry name" value="PyrdxlP-dep_Trfase_major"/>
</dbReference>
<evidence type="ECO:0000259" key="4">
    <source>
        <dbReference type="Pfam" id="PF01212"/>
    </source>
</evidence>
<organism evidence="5 6">
    <name type="scientific">Rhipicephalus microplus</name>
    <name type="common">Cattle tick</name>
    <name type="synonym">Boophilus microplus</name>
    <dbReference type="NCBI Taxonomy" id="6941"/>
    <lineage>
        <taxon>Eukaryota</taxon>
        <taxon>Metazoa</taxon>
        <taxon>Ecdysozoa</taxon>
        <taxon>Arthropoda</taxon>
        <taxon>Chelicerata</taxon>
        <taxon>Arachnida</taxon>
        <taxon>Acari</taxon>
        <taxon>Parasitiformes</taxon>
        <taxon>Ixodida</taxon>
        <taxon>Ixodoidea</taxon>
        <taxon>Ixodidae</taxon>
        <taxon>Rhipicephalinae</taxon>
        <taxon>Rhipicephalus</taxon>
        <taxon>Boophilus</taxon>
    </lineage>
</organism>
<accession>A0A9J6EFG2</accession>
<dbReference type="VEuPathDB" id="VectorBase:LOC119161844"/>
<dbReference type="GO" id="GO:0006567">
    <property type="term" value="P:L-threonine catabolic process"/>
    <property type="evidence" value="ECO:0007669"/>
    <property type="project" value="TreeGrafter"/>
</dbReference>
<dbReference type="GO" id="GO:0008732">
    <property type="term" value="F:L-allo-threonine aldolase activity"/>
    <property type="evidence" value="ECO:0007669"/>
    <property type="project" value="TreeGrafter"/>
</dbReference>
<reference evidence="5" key="2">
    <citation type="submission" date="2021-09" db="EMBL/GenBank/DDBJ databases">
        <authorList>
            <person name="Jia N."/>
            <person name="Wang J."/>
            <person name="Shi W."/>
            <person name="Du L."/>
            <person name="Sun Y."/>
            <person name="Zhan W."/>
            <person name="Jiang J."/>
            <person name="Wang Q."/>
            <person name="Zhang B."/>
            <person name="Ji P."/>
            <person name="Sakyi L.B."/>
            <person name="Cui X."/>
            <person name="Yuan T."/>
            <person name="Jiang B."/>
            <person name="Yang W."/>
            <person name="Lam T.T.-Y."/>
            <person name="Chang Q."/>
            <person name="Ding S."/>
            <person name="Wang X."/>
            <person name="Zhu J."/>
            <person name="Ruan X."/>
            <person name="Zhao L."/>
            <person name="Wei J."/>
            <person name="Que T."/>
            <person name="Du C."/>
            <person name="Cheng J."/>
            <person name="Dai P."/>
            <person name="Han X."/>
            <person name="Huang E."/>
            <person name="Gao Y."/>
            <person name="Liu J."/>
            <person name="Shao H."/>
            <person name="Ye R."/>
            <person name="Li L."/>
            <person name="Wei W."/>
            <person name="Wang X."/>
            <person name="Wang C."/>
            <person name="Huo Q."/>
            <person name="Li W."/>
            <person name="Guo W."/>
            <person name="Chen H."/>
            <person name="Chen S."/>
            <person name="Zhou L."/>
            <person name="Zhou L."/>
            <person name="Ni X."/>
            <person name="Tian J."/>
            <person name="Zhou Y."/>
            <person name="Sheng Y."/>
            <person name="Liu T."/>
            <person name="Pan Y."/>
            <person name="Xia L."/>
            <person name="Li J."/>
            <person name="Zhao F."/>
            <person name="Cao W."/>
        </authorList>
    </citation>
    <scope>NUCLEOTIDE SEQUENCE</scope>
    <source>
        <strain evidence="5">Rmic-2018</strain>
        <tissue evidence="5">Larvae</tissue>
    </source>
</reference>
<keyword evidence="3" id="KW-0663">Pyridoxal phosphate</keyword>
<keyword evidence="6" id="KW-1185">Reference proteome</keyword>
<name>A0A9J6EFG2_RHIMP</name>
<sequence>MDGARIMNAAAYLGLRSKDLLKGCDSVMMCISKGLSGPTGSLVAGSKDFIYKVTRARKCLGGGMRQAGIVAAAGLVALKTIVPRVHEDHANAQRLARGVRFQGNPYIGQDLTMVQTNMVVYEFRDTAKINCLPRVLRASQQGL</sequence>
<feature type="domain" description="Aromatic amino acid beta-eliminating lyase/threonine aldolase" evidence="4">
    <location>
        <begin position="1"/>
        <end position="120"/>
    </location>
</feature>
<dbReference type="PANTHER" id="PTHR48097">
    <property type="entry name" value="L-THREONINE ALDOLASE-RELATED"/>
    <property type="match status" value="1"/>
</dbReference>
<proteinExistence type="inferred from homology"/>
<gene>
    <name evidence="5" type="ORF">HPB51_007003</name>
</gene>
<dbReference type="GO" id="GO:0005829">
    <property type="term" value="C:cytosol"/>
    <property type="evidence" value="ECO:0007669"/>
    <property type="project" value="TreeGrafter"/>
</dbReference>
<evidence type="ECO:0000256" key="3">
    <source>
        <dbReference type="ARBA" id="ARBA00022898"/>
    </source>
</evidence>
<evidence type="ECO:0000313" key="5">
    <source>
        <dbReference type="EMBL" id="KAH8033102.1"/>
    </source>
</evidence>
<comment type="caution">
    <text evidence="5">The sequence shown here is derived from an EMBL/GenBank/DDBJ whole genome shotgun (WGS) entry which is preliminary data.</text>
</comment>
<evidence type="ECO:0000256" key="2">
    <source>
        <dbReference type="ARBA" id="ARBA00006966"/>
    </source>
</evidence>
<dbReference type="EMBL" id="JABSTU010000004">
    <property type="protein sequence ID" value="KAH8033102.1"/>
    <property type="molecule type" value="Genomic_DNA"/>
</dbReference>
<dbReference type="InterPro" id="IPR015424">
    <property type="entry name" value="PyrdxlP-dep_Trfase"/>
</dbReference>
<comment type="cofactor">
    <cofactor evidence="1">
        <name>pyridoxal 5'-phosphate</name>
        <dbReference type="ChEBI" id="CHEBI:597326"/>
    </cofactor>
</comment>
<dbReference type="SUPFAM" id="SSF53383">
    <property type="entry name" value="PLP-dependent transferases"/>
    <property type="match status" value="1"/>
</dbReference>
<reference evidence="5" key="1">
    <citation type="journal article" date="2020" name="Cell">
        <title>Large-Scale Comparative Analyses of Tick Genomes Elucidate Their Genetic Diversity and Vector Capacities.</title>
        <authorList>
            <consortium name="Tick Genome and Microbiome Consortium (TIGMIC)"/>
            <person name="Jia N."/>
            <person name="Wang J."/>
            <person name="Shi W."/>
            <person name="Du L."/>
            <person name="Sun Y."/>
            <person name="Zhan W."/>
            <person name="Jiang J.F."/>
            <person name="Wang Q."/>
            <person name="Zhang B."/>
            <person name="Ji P."/>
            <person name="Bell-Sakyi L."/>
            <person name="Cui X.M."/>
            <person name="Yuan T.T."/>
            <person name="Jiang B.G."/>
            <person name="Yang W.F."/>
            <person name="Lam T.T."/>
            <person name="Chang Q.C."/>
            <person name="Ding S.J."/>
            <person name="Wang X.J."/>
            <person name="Zhu J.G."/>
            <person name="Ruan X.D."/>
            <person name="Zhao L."/>
            <person name="Wei J.T."/>
            <person name="Ye R.Z."/>
            <person name="Que T.C."/>
            <person name="Du C.H."/>
            <person name="Zhou Y.H."/>
            <person name="Cheng J.X."/>
            <person name="Dai P.F."/>
            <person name="Guo W.B."/>
            <person name="Han X.H."/>
            <person name="Huang E.J."/>
            <person name="Li L.F."/>
            <person name="Wei W."/>
            <person name="Gao Y.C."/>
            <person name="Liu J.Z."/>
            <person name="Shao H.Z."/>
            <person name="Wang X."/>
            <person name="Wang C.C."/>
            <person name="Yang T.C."/>
            <person name="Huo Q.B."/>
            <person name="Li W."/>
            <person name="Chen H.Y."/>
            <person name="Chen S.E."/>
            <person name="Zhou L.G."/>
            <person name="Ni X.B."/>
            <person name="Tian J.H."/>
            <person name="Sheng Y."/>
            <person name="Liu T."/>
            <person name="Pan Y.S."/>
            <person name="Xia L.Y."/>
            <person name="Li J."/>
            <person name="Zhao F."/>
            <person name="Cao W.C."/>
        </authorList>
    </citation>
    <scope>NUCLEOTIDE SEQUENCE</scope>
    <source>
        <strain evidence="5">Rmic-2018</strain>
    </source>
</reference>